<evidence type="ECO:0000313" key="2">
    <source>
        <dbReference type="Proteomes" id="UP000624325"/>
    </source>
</evidence>
<dbReference type="EMBL" id="BONC01000085">
    <property type="protein sequence ID" value="GIF61031.1"/>
    <property type="molecule type" value="Genomic_DNA"/>
</dbReference>
<keyword evidence="2" id="KW-1185">Reference proteome</keyword>
<name>A0ABQ4CEY4_9ACTN</name>
<proteinExistence type="predicted"/>
<organism evidence="1 2">
    <name type="scientific">Asanoa iriomotensis</name>
    <dbReference type="NCBI Taxonomy" id="234613"/>
    <lineage>
        <taxon>Bacteria</taxon>
        <taxon>Bacillati</taxon>
        <taxon>Actinomycetota</taxon>
        <taxon>Actinomycetes</taxon>
        <taxon>Micromonosporales</taxon>
        <taxon>Micromonosporaceae</taxon>
        <taxon>Asanoa</taxon>
    </lineage>
</organism>
<evidence type="ECO:0000313" key="1">
    <source>
        <dbReference type="EMBL" id="GIF61031.1"/>
    </source>
</evidence>
<evidence type="ECO:0008006" key="3">
    <source>
        <dbReference type="Google" id="ProtNLM"/>
    </source>
</evidence>
<sequence length="138" mass="14279">MVALTVSAVVIVGCDSPESPGPPGATGTAAPVACDTAARHFSEWEQTAPRVEAEVARATPDEMAEFTMAADEFLRQTADYPGDPALTLTVMIGDYRAYLDMTRPAGRSPDLTHATAESANKVRTSFAAFAAASGCGPG</sequence>
<comment type="caution">
    <text evidence="1">The sequence shown here is derived from an EMBL/GenBank/DDBJ whole genome shotgun (WGS) entry which is preliminary data.</text>
</comment>
<gene>
    <name evidence="1" type="ORF">Air01nite_71260</name>
</gene>
<reference evidence="1 2" key="1">
    <citation type="submission" date="2021-01" db="EMBL/GenBank/DDBJ databases">
        <title>Whole genome shotgun sequence of Asanoa iriomotensis NBRC 100142.</title>
        <authorList>
            <person name="Komaki H."/>
            <person name="Tamura T."/>
        </authorList>
    </citation>
    <scope>NUCLEOTIDE SEQUENCE [LARGE SCALE GENOMIC DNA]</scope>
    <source>
        <strain evidence="1 2">NBRC 100142</strain>
    </source>
</reference>
<dbReference type="Proteomes" id="UP000624325">
    <property type="component" value="Unassembled WGS sequence"/>
</dbReference>
<accession>A0ABQ4CEY4</accession>
<protein>
    <recommendedName>
        <fullName evidence="3">Lipoprotein</fullName>
    </recommendedName>
</protein>